<dbReference type="GO" id="GO:0016020">
    <property type="term" value="C:membrane"/>
    <property type="evidence" value="ECO:0007669"/>
    <property type="project" value="InterPro"/>
</dbReference>
<dbReference type="AlphaFoldDB" id="A0A1M7PS28"/>
<accession>A0A1M7PS28</accession>
<evidence type="ECO:0000259" key="2">
    <source>
        <dbReference type="Pfam" id="PF13609"/>
    </source>
</evidence>
<dbReference type="SUPFAM" id="SSF56935">
    <property type="entry name" value="Porins"/>
    <property type="match status" value="1"/>
</dbReference>
<dbReference type="RefSeq" id="WP_072785207.1">
    <property type="nucleotide sequence ID" value="NZ_FRCX01000005.1"/>
</dbReference>
<protein>
    <submittedName>
        <fullName evidence="3">Porin</fullName>
    </submittedName>
</protein>
<sequence length="409" mass="43391">MKKQLLVAAVSAAFVAATAAMPAQAGAMDDGNLSISGFGTLGVAKGDTDQAQFARYNQAEGIGNKARIGLDTNLGLQATYKINDWLSGTAQVLTRKNTSPTFTTDLTWAFLKARINDEVSVRVGRVVVPTFLISDYQNVGYANTMMRPPIEMYGQAPIENSDGADINYQHAFGDVNFTAQAFAGVSRGKLYVPSGSGSTATYRAPAAGLSLAAEYGPFLFRVAHARADMNINDLAPINSLTSTLNTYGFSQLASDLTFSGGKKIAFTSVGGTMDWNNIVAQAEYAQRRAKDPVYLADSNAWYAMVGYRIGKVLPYYAHTSSKGAGASVTAPASLAKVPPLNAALAGLLSSSEQSSDLIGVRWDFAKSLALKVQIDRVNPKAKSGWLQNVPAAGYNKDLTVVGVALDFVF</sequence>
<dbReference type="Gene3D" id="2.40.160.10">
    <property type="entry name" value="Porin"/>
    <property type="match status" value="1"/>
</dbReference>
<dbReference type="OrthoDB" id="197869at2"/>
<dbReference type="InterPro" id="IPR033900">
    <property type="entry name" value="Gram_neg_porin_domain"/>
</dbReference>
<proteinExistence type="predicted"/>
<reference evidence="4" key="1">
    <citation type="submission" date="2016-11" db="EMBL/GenBank/DDBJ databases">
        <authorList>
            <person name="Varghese N."/>
            <person name="Submissions S."/>
        </authorList>
    </citation>
    <scope>NUCLEOTIDE SEQUENCE [LARGE SCALE GENOMIC DNA]</scope>
    <source>
        <strain evidence="4">Sac-22</strain>
    </source>
</reference>
<dbReference type="InterPro" id="IPR023614">
    <property type="entry name" value="Porin_dom_sf"/>
</dbReference>
<dbReference type="Pfam" id="PF13609">
    <property type="entry name" value="Porin_4"/>
    <property type="match status" value="1"/>
</dbReference>
<feature type="domain" description="Porin" evidence="2">
    <location>
        <begin position="12"/>
        <end position="313"/>
    </location>
</feature>
<name>A0A1M7PS28_9BURK</name>
<evidence type="ECO:0000313" key="3">
    <source>
        <dbReference type="EMBL" id="SHN20206.1"/>
    </source>
</evidence>
<dbReference type="EMBL" id="FRCX01000005">
    <property type="protein sequence ID" value="SHN20206.1"/>
    <property type="molecule type" value="Genomic_DNA"/>
</dbReference>
<evidence type="ECO:0000256" key="1">
    <source>
        <dbReference type="SAM" id="SignalP"/>
    </source>
</evidence>
<feature type="signal peptide" evidence="1">
    <location>
        <begin position="1"/>
        <end position="25"/>
    </location>
</feature>
<dbReference type="GO" id="GO:0015288">
    <property type="term" value="F:porin activity"/>
    <property type="evidence" value="ECO:0007669"/>
    <property type="project" value="InterPro"/>
</dbReference>
<keyword evidence="1" id="KW-0732">Signal</keyword>
<organism evidence="3 4">
    <name type="scientific">Duganella sacchari</name>
    <dbReference type="NCBI Taxonomy" id="551987"/>
    <lineage>
        <taxon>Bacteria</taxon>
        <taxon>Pseudomonadati</taxon>
        <taxon>Pseudomonadota</taxon>
        <taxon>Betaproteobacteria</taxon>
        <taxon>Burkholderiales</taxon>
        <taxon>Oxalobacteraceae</taxon>
        <taxon>Telluria group</taxon>
        <taxon>Duganella</taxon>
    </lineage>
</organism>
<dbReference type="STRING" id="551987.SAMN05192549_105343"/>
<gene>
    <name evidence="3" type="ORF">SAMN05192549_105343</name>
</gene>
<keyword evidence="4" id="KW-1185">Reference proteome</keyword>
<evidence type="ECO:0000313" key="4">
    <source>
        <dbReference type="Proteomes" id="UP000184339"/>
    </source>
</evidence>
<dbReference type="Proteomes" id="UP000184339">
    <property type="component" value="Unassembled WGS sequence"/>
</dbReference>
<feature type="chain" id="PRO_5009928725" evidence="1">
    <location>
        <begin position="26"/>
        <end position="409"/>
    </location>
</feature>